<dbReference type="InterPro" id="IPR040122">
    <property type="entry name" value="Importin_beta"/>
</dbReference>
<evidence type="ECO:0000256" key="6">
    <source>
        <dbReference type="ARBA" id="ARBA00022927"/>
    </source>
</evidence>
<dbReference type="AlphaFoldDB" id="A0AAU9LB72"/>
<keyword evidence="3" id="KW-0813">Transport</keyword>
<name>A0AAU9LB72_9ASTR</name>
<dbReference type="Gene3D" id="1.25.10.10">
    <property type="entry name" value="Leucine-rich Repeat Variant"/>
    <property type="match status" value="1"/>
</dbReference>
<evidence type="ECO:0000256" key="5">
    <source>
        <dbReference type="ARBA" id="ARBA00022737"/>
    </source>
</evidence>
<dbReference type="InterPro" id="IPR016024">
    <property type="entry name" value="ARM-type_fold"/>
</dbReference>
<keyword evidence="6" id="KW-0653">Protein transport</keyword>
<evidence type="ECO:0000256" key="1">
    <source>
        <dbReference type="ARBA" id="ARBA00004123"/>
    </source>
</evidence>
<dbReference type="SUPFAM" id="SSF48371">
    <property type="entry name" value="ARM repeat"/>
    <property type="match status" value="1"/>
</dbReference>
<evidence type="ECO:0000256" key="4">
    <source>
        <dbReference type="ARBA" id="ARBA00022490"/>
    </source>
</evidence>
<dbReference type="GO" id="GO:0005737">
    <property type="term" value="C:cytoplasm"/>
    <property type="evidence" value="ECO:0007669"/>
    <property type="project" value="UniProtKB-SubCell"/>
</dbReference>
<accession>A0AAU9LB72</accession>
<dbReference type="Proteomes" id="UP001157418">
    <property type="component" value="Unassembled WGS sequence"/>
</dbReference>
<evidence type="ECO:0000256" key="2">
    <source>
        <dbReference type="ARBA" id="ARBA00004496"/>
    </source>
</evidence>
<dbReference type="InterPro" id="IPR057672">
    <property type="entry name" value="TPR_IPO4/5"/>
</dbReference>
<dbReference type="Pfam" id="PF03810">
    <property type="entry name" value="IBN_N"/>
    <property type="match status" value="1"/>
</dbReference>
<dbReference type="EMBL" id="CAKMRJ010000001">
    <property type="protein sequence ID" value="CAH1411966.1"/>
    <property type="molecule type" value="Genomic_DNA"/>
</dbReference>
<reference evidence="9 10" key="1">
    <citation type="submission" date="2022-01" db="EMBL/GenBank/DDBJ databases">
        <authorList>
            <person name="Xiong W."/>
            <person name="Schranz E."/>
        </authorList>
    </citation>
    <scope>NUCLEOTIDE SEQUENCE [LARGE SCALE GENOMIC DNA]</scope>
</reference>
<gene>
    <name evidence="9" type="ORF">LVIROSA_LOCUS22</name>
</gene>
<keyword evidence="5" id="KW-0677">Repeat</keyword>
<evidence type="ECO:0000259" key="8">
    <source>
        <dbReference type="PROSITE" id="PS50166"/>
    </source>
</evidence>
<dbReference type="GO" id="GO:0031267">
    <property type="term" value="F:small GTPase binding"/>
    <property type="evidence" value="ECO:0007669"/>
    <property type="project" value="InterPro"/>
</dbReference>
<keyword evidence="4" id="KW-0963">Cytoplasm</keyword>
<dbReference type="SMART" id="SM00913">
    <property type="entry name" value="IBN_N"/>
    <property type="match status" value="1"/>
</dbReference>
<sequence>MEFAEFLSAAVSEEAEVQSTVPKKLKKLKEENLSQFLVSLSEELSNENKSLKSRGLAGIVLKNSLEDWVNMKILIKNKIKQLLLDTLGSPNPEAGHTAAQVIAKIASIDIPRNDWSNFICTLCSNMSQQDKPILMQASLVSLAYVCEEISHYPLTQNQVNIVLEAVVNVINVSQESGVRLAAVTALYNTLNLARPNFEIEVDRIWIMGVVCEVAKDKDTHIKRKAFECLVSIASTYYDFLECHISTLYVLTTKAF</sequence>
<comment type="subcellular location">
    <subcellularLocation>
        <location evidence="2">Cytoplasm</location>
    </subcellularLocation>
    <subcellularLocation>
        <location evidence="1">Nucleus</location>
    </subcellularLocation>
</comment>
<evidence type="ECO:0000313" key="9">
    <source>
        <dbReference type="EMBL" id="CAH1411966.1"/>
    </source>
</evidence>
<keyword evidence="10" id="KW-1185">Reference proteome</keyword>
<feature type="domain" description="Importin N-terminal" evidence="8">
    <location>
        <begin position="21"/>
        <end position="89"/>
    </location>
</feature>
<comment type="caution">
    <text evidence="9">The sequence shown here is derived from an EMBL/GenBank/DDBJ whole genome shotgun (WGS) entry which is preliminary data.</text>
</comment>
<evidence type="ECO:0000256" key="3">
    <source>
        <dbReference type="ARBA" id="ARBA00022448"/>
    </source>
</evidence>
<evidence type="ECO:0000256" key="7">
    <source>
        <dbReference type="ARBA" id="ARBA00023242"/>
    </source>
</evidence>
<dbReference type="InterPro" id="IPR011989">
    <property type="entry name" value="ARM-like"/>
</dbReference>
<dbReference type="PROSITE" id="PS50166">
    <property type="entry name" value="IMPORTIN_B_NT"/>
    <property type="match status" value="1"/>
</dbReference>
<dbReference type="InterPro" id="IPR001494">
    <property type="entry name" value="Importin-beta_N"/>
</dbReference>
<dbReference type="Pfam" id="PF25780">
    <property type="entry name" value="TPR_IPO5"/>
    <property type="match status" value="1"/>
</dbReference>
<protein>
    <recommendedName>
        <fullName evidence="8">Importin N-terminal domain-containing protein</fullName>
    </recommendedName>
</protein>
<dbReference type="GO" id="GO:0006606">
    <property type="term" value="P:protein import into nucleus"/>
    <property type="evidence" value="ECO:0007669"/>
    <property type="project" value="InterPro"/>
</dbReference>
<organism evidence="9 10">
    <name type="scientific">Lactuca virosa</name>
    <dbReference type="NCBI Taxonomy" id="75947"/>
    <lineage>
        <taxon>Eukaryota</taxon>
        <taxon>Viridiplantae</taxon>
        <taxon>Streptophyta</taxon>
        <taxon>Embryophyta</taxon>
        <taxon>Tracheophyta</taxon>
        <taxon>Spermatophyta</taxon>
        <taxon>Magnoliopsida</taxon>
        <taxon>eudicotyledons</taxon>
        <taxon>Gunneridae</taxon>
        <taxon>Pentapetalae</taxon>
        <taxon>asterids</taxon>
        <taxon>campanulids</taxon>
        <taxon>Asterales</taxon>
        <taxon>Asteraceae</taxon>
        <taxon>Cichorioideae</taxon>
        <taxon>Cichorieae</taxon>
        <taxon>Lactucinae</taxon>
        <taxon>Lactuca</taxon>
    </lineage>
</organism>
<dbReference type="PANTHER" id="PTHR10527">
    <property type="entry name" value="IMPORTIN BETA"/>
    <property type="match status" value="1"/>
</dbReference>
<evidence type="ECO:0000313" key="10">
    <source>
        <dbReference type="Proteomes" id="UP001157418"/>
    </source>
</evidence>
<proteinExistence type="predicted"/>
<keyword evidence="7" id="KW-0539">Nucleus</keyword>